<dbReference type="PANTHER" id="PTHR46148:SF60">
    <property type="entry name" value="CHROMO DOMAIN-CONTAINING PROTEIN"/>
    <property type="match status" value="1"/>
</dbReference>
<dbReference type="CDD" id="cd00024">
    <property type="entry name" value="CD_CSD"/>
    <property type="match status" value="1"/>
</dbReference>
<dbReference type="GeneID" id="140015262"/>
<evidence type="ECO:0000259" key="1">
    <source>
        <dbReference type="Pfam" id="PF24626"/>
    </source>
</evidence>
<dbReference type="SUPFAM" id="SSF54160">
    <property type="entry name" value="Chromo domain-like"/>
    <property type="match status" value="1"/>
</dbReference>
<protein>
    <recommendedName>
        <fullName evidence="1">Tf2-1-like SH3-like domain-containing protein</fullName>
    </recommendedName>
</protein>
<dbReference type="Proteomes" id="UP001652660">
    <property type="component" value="Chromosome 10e"/>
</dbReference>
<evidence type="ECO:0000313" key="2">
    <source>
        <dbReference type="Proteomes" id="UP001652660"/>
    </source>
</evidence>
<dbReference type="Pfam" id="PF24626">
    <property type="entry name" value="SH3_Tf2-1"/>
    <property type="match status" value="1"/>
</dbReference>
<dbReference type="PANTHER" id="PTHR46148">
    <property type="entry name" value="CHROMO DOMAIN-CONTAINING PROTEIN"/>
    <property type="match status" value="1"/>
</dbReference>
<sequence length="236" mass="27698">MAPFEALYGRKCGFPLYWDEIGEKLITGLDLVERTLEKIKIIRERLKVAQDRNESWADLKRRPLEFQTGEKVYLKASPTKGVMRFGRSSKLSPRYVRPYEILDKVGPLAYRLALPPALSRIHNVFHVSQLRRYVSDPSHILEDQSVEVKENLSVEEVPLRIVDRKDQVLRRRTIPYVKVQWTNHTPREATWELEEDMQNRYPYLFDQGLDIYVSIRFTSGLMEIGGVDFNPDFWGV</sequence>
<dbReference type="InterPro" id="IPR056924">
    <property type="entry name" value="SH3_Tf2-1"/>
</dbReference>
<proteinExistence type="predicted"/>
<keyword evidence="2" id="KW-1185">Reference proteome</keyword>
<organism evidence="2 3">
    <name type="scientific">Coffea arabica</name>
    <name type="common">Arabian coffee</name>
    <dbReference type="NCBI Taxonomy" id="13443"/>
    <lineage>
        <taxon>Eukaryota</taxon>
        <taxon>Viridiplantae</taxon>
        <taxon>Streptophyta</taxon>
        <taxon>Embryophyta</taxon>
        <taxon>Tracheophyta</taxon>
        <taxon>Spermatophyta</taxon>
        <taxon>Magnoliopsida</taxon>
        <taxon>eudicotyledons</taxon>
        <taxon>Gunneridae</taxon>
        <taxon>Pentapetalae</taxon>
        <taxon>asterids</taxon>
        <taxon>lamiids</taxon>
        <taxon>Gentianales</taxon>
        <taxon>Rubiaceae</taxon>
        <taxon>Ixoroideae</taxon>
        <taxon>Gardenieae complex</taxon>
        <taxon>Bertiereae - Coffeeae clade</taxon>
        <taxon>Coffeeae</taxon>
        <taxon>Coffea</taxon>
    </lineage>
</organism>
<feature type="domain" description="Tf2-1-like SH3-like" evidence="1">
    <location>
        <begin position="69"/>
        <end position="134"/>
    </location>
</feature>
<reference evidence="3" key="1">
    <citation type="submission" date="2025-08" db="UniProtKB">
        <authorList>
            <consortium name="RefSeq"/>
        </authorList>
    </citation>
    <scope>IDENTIFICATION</scope>
    <source>
        <tissue evidence="3">Leaves</tissue>
    </source>
</reference>
<dbReference type="InterPro" id="IPR016197">
    <property type="entry name" value="Chromo-like_dom_sf"/>
</dbReference>
<gene>
    <name evidence="3" type="primary">LOC140015262</name>
</gene>
<dbReference type="RefSeq" id="XP_071923294.1">
    <property type="nucleotide sequence ID" value="XM_072067193.1"/>
</dbReference>
<evidence type="ECO:0000313" key="3">
    <source>
        <dbReference type="RefSeq" id="XP_071923294.1"/>
    </source>
</evidence>
<name>A0ABM4VUT6_COFAR</name>
<accession>A0ABM4VUT6</accession>